<comment type="caution">
    <text evidence="2">The sequence shown here is derived from an EMBL/GenBank/DDBJ whole genome shotgun (WGS) entry which is preliminary data.</text>
</comment>
<dbReference type="EMBL" id="JANBPY010001112">
    <property type="protein sequence ID" value="KAJ1961570.1"/>
    <property type="molecule type" value="Genomic_DNA"/>
</dbReference>
<organism evidence="2 3">
    <name type="scientific">Dispira parvispora</name>
    <dbReference type="NCBI Taxonomy" id="1520584"/>
    <lineage>
        <taxon>Eukaryota</taxon>
        <taxon>Fungi</taxon>
        <taxon>Fungi incertae sedis</taxon>
        <taxon>Zoopagomycota</taxon>
        <taxon>Kickxellomycotina</taxon>
        <taxon>Dimargaritomycetes</taxon>
        <taxon>Dimargaritales</taxon>
        <taxon>Dimargaritaceae</taxon>
        <taxon>Dispira</taxon>
    </lineage>
</organism>
<feature type="compositionally biased region" description="Low complexity" evidence="1">
    <location>
        <begin position="14"/>
        <end position="25"/>
    </location>
</feature>
<keyword evidence="3" id="KW-1185">Reference proteome</keyword>
<evidence type="ECO:0000313" key="2">
    <source>
        <dbReference type="EMBL" id="KAJ1961570.1"/>
    </source>
</evidence>
<dbReference type="Proteomes" id="UP001150925">
    <property type="component" value="Unassembled WGS sequence"/>
</dbReference>
<feature type="compositionally biased region" description="Basic residues" evidence="1">
    <location>
        <begin position="38"/>
        <end position="48"/>
    </location>
</feature>
<feature type="region of interest" description="Disordered" evidence="1">
    <location>
        <begin position="1"/>
        <end position="52"/>
    </location>
</feature>
<sequence>MKPKKTSVIRQNRSSSKWSSGSLPSNGVKGVRGPSKTSSKKKKKRTKATTHQLRCELNQADLSTHCGTLAEAIRGIPPTLPQTTADEAARIAQEKDDEAQRYDRMVADLAAISKGLTNVL</sequence>
<protein>
    <submittedName>
        <fullName evidence="2">Uncharacterized protein</fullName>
    </submittedName>
</protein>
<dbReference type="AlphaFoldDB" id="A0A9W8E1A1"/>
<proteinExistence type="predicted"/>
<evidence type="ECO:0000313" key="3">
    <source>
        <dbReference type="Proteomes" id="UP001150925"/>
    </source>
</evidence>
<gene>
    <name evidence="2" type="ORF">IWQ62_003818</name>
</gene>
<reference evidence="2" key="1">
    <citation type="submission" date="2022-07" db="EMBL/GenBank/DDBJ databases">
        <title>Phylogenomic reconstructions and comparative analyses of Kickxellomycotina fungi.</title>
        <authorList>
            <person name="Reynolds N.K."/>
            <person name="Stajich J.E."/>
            <person name="Barry K."/>
            <person name="Grigoriev I.V."/>
            <person name="Crous P."/>
            <person name="Smith M.E."/>
        </authorList>
    </citation>
    <scope>NUCLEOTIDE SEQUENCE</scope>
    <source>
        <strain evidence="2">RSA 1196</strain>
    </source>
</reference>
<dbReference type="OrthoDB" id="5644731at2759"/>
<evidence type="ECO:0000256" key="1">
    <source>
        <dbReference type="SAM" id="MobiDB-lite"/>
    </source>
</evidence>
<name>A0A9W8E1A1_9FUNG</name>
<accession>A0A9W8E1A1</accession>